<evidence type="ECO:0000313" key="3">
    <source>
        <dbReference type="Proteomes" id="UP000176923"/>
    </source>
</evidence>
<gene>
    <name evidence="2" type="ORF">A3D77_04890</name>
</gene>
<dbReference type="EMBL" id="MFJL01000036">
    <property type="protein sequence ID" value="OGG13406.1"/>
    <property type="molecule type" value="Genomic_DNA"/>
</dbReference>
<evidence type="ECO:0000256" key="1">
    <source>
        <dbReference type="SAM" id="Phobius"/>
    </source>
</evidence>
<keyword evidence="1" id="KW-0812">Transmembrane</keyword>
<dbReference type="STRING" id="1798382.A3D77_04890"/>
<accession>A0A1F5ZLN4</accession>
<dbReference type="AlphaFoldDB" id="A0A1F5ZLN4"/>
<keyword evidence="1" id="KW-1133">Transmembrane helix</keyword>
<dbReference type="Pfam" id="PF18901">
    <property type="entry name" value="DUF5657"/>
    <property type="match status" value="1"/>
</dbReference>
<reference evidence="2 3" key="1">
    <citation type="journal article" date="2016" name="Nat. Commun.">
        <title>Thousands of microbial genomes shed light on interconnected biogeochemical processes in an aquifer system.</title>
        <authorList>
            <person name="Anantharaman K."/>
            <person name="Brown C.T."/>
            <person name="Hug L.A."/>
            <person name="Sharon I."/>
            <person name="Castelle C.J."/>
            <person name="Probst A.J."/>
            <person name="Thomas B.C."/>
            <person name="Singh A."/>
            <person name="Wilkins M.J."/>
            <person name="Karaoz U."/>
            <person name="Brodie E.L."/>
            <person name="Williams K.H."/>
            <person name="Hubbard S.S."/>
            <person name="Banfield J.F."/>
        </authorList>
    </citation>
    <scope>NUCLEOTIDE SEQUENCE [LARGE SCALE GENOMIC DNA]</scope>
</reference>
<proteinExistence type="predicted"/>
<protein>
    <submittedName>
        <fullName evidence="2">Uncharacterized protein</fullName>
    </submittedName>
</protein>
<keyword evidence="1" id="KW-0472">Membrane</keyword>
<evidence type="ECO:0000313" key="2">
    <source>
        <dbReference type="EMBL" id="OGG13406.1"/>
    </source>
</evidence>
<sequence>MFDFIFTFLGITPLFLLKIVFLSLFFFYIIFSIILFRQTKMMIRVVEAGISPVILTVTFIHLLASIGLFLFVFFFF</sequence>
<name>A0A1F5ZLN4_9BACT</name>
<dbReference type="Proteomes" id="UP000176923">
    <property type="component" value="Unassembled WGS sequence"/>
</dbReference>
<feature type="transmembrane region" description="Helical" evidence="1">
    <location>
        <begin position="15"/>
        <end position="36"/>
    </location>
</feature>
<feature type="transmembrane region" description="Helical" evidence="1">
    <location>
        <begin position="48"/>
        <end position="75"/>
    </location>
</feature>
<comment type="caution">
    <text evidence="2">The sequence shown here is derived from an EMBL/GenBank/DDBJ whole genome shotgun (WGS) entry which is preliminary data.</text>
</comment>
<dbReference type="InterPro" id="IPR043716">
    <property type="entry name" value="DUF5657"/>
</dbReference>
<organism evidence="2 3">
    <name type="scientific">Candidatus Gottesmanbacteria bacterium RIFCSPHIGHO2_02_FULL_39_11</name>
    <dbReference type="NCBI Taxonomy" id="1798382"/>
    <lineage>
        <taxon>Bacteria</taxon>
        <taxon>Candidatus Gottesmaniibacteriota</taxon>
    </lineage>
</organism>